<dbReference type="PANTHER" id="PTHR38101:SF1">
    <property type="entry name" value="UPF0307 PROTEIN YJGA"/>
    <property type="match status" value="1"/>
</dbReference>
<dbReference type="GO" id="GO:1902626">
    <property type="term" value="P:assembly of large subunit precursor of preribosome"/>
    <property type="evidence" value="ECO:0007669"/>
    <property type="project" value="UniProtKB-UniRule"/>
</dbReference>
<dbReference type="NCBIfam" id="NF003593">
    <property type="entry name" value="PRK05255.1-1"/>
    <property type="match status" value="1"/>
</dbReference>
<comment type="subcellular location">
    <subcellularLocation>
        <location evidence="5">Cytoplasm</location>
    </subcellularLocation>
    <text evidence="5">Associates with late stage pre-50S ribosomal subunits.</text>
</comment>
<proteinExistence type="inferred from homology"/>
<gene>
    <name evidence="7" type="primary">yjgA</name>
    <name evidence="5" type="synonym">darP</name>
    <name evidence="7" type="ORF">GARC_1635</name>
</gene>
<sequence length="179" mass="20509">MVAPKKNKDVEVEFDVNEDDEQLSKTQIKAQMVAMQKLGESLVHLGQSSLAKVPMEEELLDAVMLARKILRKKEGYRRQLQLIGKIMRNVDITAIEQALSNIKSAHKKLNNAFHEIEVLRDDILSEGDSKIESAIADYPLLDRQKLRQYVRQANKQQAENKPPKASRELFQYLKQIING</sequence>
<name>K6YK92_9ALTE</name>
<dbReference type="GO" id="GO:0005829">
    <property type="term" value="C:cytosol"/>
    <property type="evidence" value="ECO:0007669"/>
    <property type="project" value="TreeGrafter"/>
</dbReference>
<dbReference type="PANTHER" id="PTHR38101">
    <property type="entry name" value="UPF0307 PROTEIN YJGA"/>
    <property type="match status" value="1"/>
</dbReference>
<evidence type="ECO:0000256" key="5">
    <source>
        <dbReference type="HAMAP-Rule" id="MF_00765"/>
    </source>
</evidence>
<keyword evidence="8" id="KW-1185">Reference proteome</keyword>
<dbReference type="InterPro" id="IPR023153">
    <property type="entry name" value="DarP_sf"/>
</dbReference>
<dbReference type="Gene3D" id="1.10.60.30">
    <property type="entry name" value="PSPTO4464-like domains"/>
    <property type="match status" value="2"/>
</dbReference>
<feature type="coiled-coil region" evidence="6">
    <location>
        <begin position="92"/>
        <end position="122"/>
    </location>
</feature>
<dbReference type="InterPro" id="IPR006839">
    <property type="entry name" value="DarP"/>
</dbReference>
<dbReference type="OrthoDB" id="5293604at2"/>
<organism evidence="7 8">
    <name type="scientific">Paraglaciecola arctica BSs20135</name>
    <dbReference type="NCBI Taxonomy" id="493475"/>
    <lineage>
        <taxon>Bacteria</taxon>
        <taxon>Pseudomonadati</taxon>
        <taxon>Pseudomonadota</taxon>
        <taxon>Gammaproteobacteria</taxon>
        <taxon>Alteromonadales</taxon>
        <taxon>Alteromonadaceae</taxon>
        <taxon>Paraglaciecola</taxon>
    </lineage>
</organism>
<evidence type="ECO:0000313" key="8">
    <source>
        <dbReference type="Proteomes" id="UP000006327"/>
    </source>
</evidence>
<dbReference type="STRING" id="493475.GARC_1635"/>
<accession>K6YK92</accession>
<dbReference type="Proteomes" id="UP000006327">
    <property type="component" value="Unassembled WGS sequence"/>
</dbReference>
<evidence type="ECO:0000313" key="7">
    <source>
        <dbReference type="EMBL" id="GAC18607.1"/>
    </source>
</evidence>
<dbReference type="PIRSF" id="PIRSF016183">
    <property type="entry name" value="UCP016183"/>
    <property type="match status" value="1"/>
</dbReference>
<keyword evidence="6" id="KW-0175">Coiled coil</keyword>
<comment type="function">
    <text evidence="5">Member of a network of 50S ribosomal subunit biogenesis factors which assembles along the 30S-50S interface, preventing incorrect 23S rRNA structures from forming. Promotes peptidyl transferase center (PTC) maturation.</text>
</comment>
<evidence type="ECO:0000256" key="2">
    <source>
        <dbReference type="ARBA" id="ARBA00022517"/>
    </source>
</evidence>
<keyword evidence="4 5" id="KW-0694">RNA-binding</keyword>
<dbReference type="eggNOG" id="COG3028">
    <property type="taxonomic scope" value="Bacteria"/>
</dbReference>
<keyword evidence="1 5" id="KW-0963">Cytoplasm</keyword>
<keyword evidence="2 5" id="KW-0690">Ribosome biogenesis</keyword>
<evidence type="ECO:0000256" key="4">
    <source>
        <dbReference type="ARBA" id="ARBA00022884"/>
    </source>
</evidence>
<dbReference type="RefSeq" id="WP_007618586.1">
    <property type="nucleotide sequence ID" value="NZ_BAEO01000019.1"/>
</dbReference>
<protein>
    <recommendedName>
        <fullName evidence="5">Dual-action ribosomal maturation protein DarP</fullName>
    </recommendedName>
    <alternativeName>
        <fullName evidence="5">Large ribosomal subunit assembly factor DarP</fullName>
    </alternativeName>
</protein>
<dbReference type="GO" id="GO:0043022">
    <property type="term" value="F:ribosome binding"/>
    <property type="evidence" value="ECO:0007669"/>
    <property type="project" value="UniProtKB-UniRule"/>
</dbReference>
<dbReference type="Pfam" id="PF04751">
    <property type="entry name" value="DarP"/>
    <property type="match status" value="1"/>
</dbReference>
<dbReference type="AlphaFoldDB" id="K6YK92"/>
<dbReference type="CDD" id="cd16331">
    <property type="entry name" value="YjgA-like"/>
    <property type="match status" value="1"/>
</dbReference>
<dbReference type="SUPFAM" id="SSF158710">
    <property type="entry name" value="PSPTO4464-like"/>
    <property type="match status" value="1"/>
</dbReference>
<dbReference type="HAMAP" id="MF_00765">
    <property type="entry name" value="DarP"/>
    <property type="match status" value="1"/>
</dbReference>
<evidence type="ECO:0000256" key="1">
    <source>
        <dbReference type="ARBA" id="ARBA00022490"/>
    </source>
</evidence>
<reference evidence="7 8" key="1">
    <citation type="journal article" date="2017" name="Antonie Van Leeuwenhoek">
        <title>Rhizobium rhizosphaerae sp. nov., a novel species isolated from rice rhizosphere.</title>
        <authorList>
            <person name="Zhao J.J."/>
            <person name="Zhang J."/>
            <person name="Zhang R.J."/>
            <person name="Zhang C.W."/>
            <person name="Yin H.Q."/>
            <person name="Zhang X.X."/>
        </authorList>
    </citation>
    <scope>NUCLEOTIDE SEQUENCE [LARGE SCALE GENOMIC DNA]</scope>
    <source>
        <strain evidence="7 8">BSs20135</strain>
    </source>
</reference>
<comment type="caution">
    <text evidence="7">The sequence shown here is derived from an EMBL/GenBank/DDBJ whole genome shotgun (WGS) entry which is preliminary data.</text>
</comment>
<comment type="similarity">
    <text evidence="5">Belongs to the DarP family.</text>
</comment>
<evidence type="ECO:0000256" key="3">
    <source>
        <dbReference type="ARBA" id="ARBA00022730"/>
    </source>
</evidence>
<evidence type="ECO:0000256" key="6">
    <source>
        <dbReference type="SAM" id="Coils"/>
    </source>
</evidence>
<keyword evidence="3 5" id="KW-0699">rRNA-binding</keyword>
<dbReference type="GO" id="GO:0019843">
    <property type="term" value="F:rRNA binding"/>
    <property type="evidence" value="ECO:0007669"/>
    <property type="project" value="UniProtKB-UniRule"/>
</dbReference>
<dbReference type="EMBL" id="BAEO01000019">
    <property type="protein sequence ID" value="GAC18607.1"/>
    <property type="molecule type" value="Genomic_DNA"/>
</dbReference>